<protein>
    <submittedName>
        <fullName evidence="2">Uncharacterized protein</fullName>
    </submittedName>
</protein>
<dbReference type="EMBL" id="AVOT02031779">
    <property type="protein sequence ID" value="MBW0525392.1"/>
    <property type="molecule type" value="Genomic_DNA"/>
</dbReference>
<gene>
    <name evidence="2" type="ORF">O181_065107</name>
</gene>
<name>A0A9Q3EWV5_9BASI</name>
<dbReference type="Proteomes" id="UP000765509">
    <property type="component" value="Unassembled WGS sequence"/>
</dbReference>
<feature type="region of interest" description="Disordered" evidence="1">
    <location>
        <begin position="1"/>
        <end position="53"/>
    </location>
</feature>
<accession>A0A9Q3EWV5</accession>
<feature type="non-terminal residue" evidence="2">
    <location>
        <position position="1"/>
    </location>
</feature>
<evidence type="ECO:0000256" key="1">
    <source>
        <dbReference type="SAM" id="MobiDB-lite"/>
    </source>
</evidence>
<evidence type="ECO:0000313" key="3">
    <source>
        <dbReference type="Proteomes" id="UP000765509"/>
    </source>
</evidence>
<proteinExistence type="predicted"/>
<comment type="caution">
    <text evidence="2">The sequence shown here is derived from an EMBL/GenBank/DDBJ whole genome shotgun (WGS) entry which is preliminary data.</text>
</comment>
<feature type="compositionally biased region" description="Low complexity" evidence="1">
    <location>
        <begin position="1"/>
        <end position="18"/>
    </location>
</feature>
<organism evidence="2 3">
    <name type="scientific">Austropuccinia psidii MF-1</name>
    <dbReference type="NCBI Taxonomy" id="1389203"/>
    <lineage>
        <taxon>Eukaryota</taxon>
        <taxon>Fungi</taxon>
        <taxon>Dikarya</taxon>
        <taxon>Basidiomycota</taxon>
        <taxon>Pucciniomycotina</taxon>
        <taxon>Pucciniomycetes</taxon>
        <taxon>Pucciniales</taxon>
        <taxon>Sphaerophragmiaceae</taxon>
        <taxon>Austropuccinia</taxon>
    </lineage>
</organism>
<dbReference type="AlphaFoldDB" id="A0A9Q3EWV5"/>
<reference evidence="2" key="1">
    <citation type="submission" date="2021-03" db="EMBL/GenBank/DDBJ databases">
        <title>Draft genome sequence of rust myrtle Austropuccinia psidii MF-1, a brazilian biotype.</title>
        <authorList>
            <person name="Quecine M.C."/>
            <person name="Pachon D.M.R."/>
            <person name="Bonatelli M.L."/>
            <person name="Correr F.H."/>
            <person name="Franceschini L.M."/>
            <person name="Leite T.F."/>
            <person name="Margarido G.R.A."/>
            <person name="Almeida C.A."/>
            <person name="Ferrarezi J.A."/>
            <person name="Labate C.A."/>
        </authorList>
    </citation>
    <scope>NUCLEOTIDE SEQUENCE</scope>
    <source>
        <strain evidence="2">MF-1</strain>
    </source>
</reference>
<keyword evidence="3" id="KW-1185">Reference proteome</keyword>
<sequence>LSIRESSSDSEASGSSFEIETSPAPRGLTTKEPFKGPEEVEVTTPSNQMDLDQDIPVINKTRQECRPRGEAQMEDSRTSTSSQRLARTFEILIESPEDDITDIAVVRTESL</sequence>
<evidence type="ECO:0000313" key="2">
    <source>
        <dbReference type="EMBL" id="MBW0525392.1"/>
    </source>
</evidence>